<organism evidence="1 2">
    <name type="scientific">Panicum virgatum</name>
    <name type="common">Blackwell switchgrass</name>
    <dbReference type="NCBI Taxonomy" id="38727"/>
    <lineage>
        <taxon>Eukaryota</taxon>
        <taxon>Viridiplantae</taxon>
        <taxon>Streptophyta</taxon>
        <taxon>Embryophyta</taxon>
        <taxon>Tracheophyta</taxon>
        <taxon>Spermatophyta</taxon>
        <taxon>Magnoliopsida</taxon>
        <taxon>Liliopsida</taxon>
        <taxon>Poales</taxon>
        <taxon>Poaceae</taxon>
        <taxon>PACMAD clade</taxon>
        <taxon>Panicoideae</taxon>
        <taxon>Panicodae</taxon>
        <taxon>Paniceae</taxon>
        <taxon>Panicinae</taxon>
        <taxon>Panicum</taxon>
        <taxon>Panicum sect. Hiantes</taxon>
    </lineage>
</organism>
<accession>A0A8T0TN83</accession>
<dbReference type="Proteomes" id="UP000823388">
    <property type="component" value="Chromosome 4K"/>
</dbReference>
<protein>
    <submittedName>
        <fullName evidence="1">Uncharacterized protein</fullName>
    </submittedName>
</protein>
<gene>
    <name evidence="1" type="ORF">PVAP13_4KG209100</name>
</gene>
<comment type="caution">
    <text evidence="1">The sequence shown here is derived from an EMBL/GenBank/DDBJ whole genome shotgun (WGS) entry which is preliminary data.</text>
</comment>
<sequence length="159" mass="17418">MRRRLQLRLKPDGRRLRLEASCGRAGEGEEMSRGEGEAVWCSADDKSTVQMREQAPADDGKLKRCGRSSTMALPMLWTPSGLSLLRILLPRLPFARCPRSLAVGRGPWWRVVYETRSLSPCSSSTCAASASLCCRGGEAAVAPTAIERRLSLECSGHNQ</sequence>
<keyword evidence="2" id="KW-1185">Reference proteome</keyword>
<reference evidence="1" key="1">
    <citation type="submission" date="2020-05" db="EMBL/GenBank/DDBJ databases">
        <title>WGS assembly of Panicum virgatum.</title>
        <authorList>
            <person name="Lovell J.T."/>
            <person name="Jenkins J."/>
            <person name="Shu S."/>
            <person name="Juenger T.E."/>
            <person name="Schmutz J."/>
        </authorList>
    </citation>
    <scope>NUCLEOTIDE SEQUENCE</scope>
    <source>
        <strain evidence="1">AP13</strain>
    </source>
</reference>
<evidence type="ECO:0000313" key="2">
    <source>
        <dbReference type="Proteomes" id="UP000823388"/>
    </source>
</evidence>
<dbReference type="AlphaFoldDB" id="A0A8T0TN83"/>
<proteinExistence type="predicted"/>
<dbReference type="EMBL" id="CM029043">
    <property type="protein sequence ID" value="KAG2611627.1"/>
    <property type="molecule type" value="Genomic_DNA"/>
</dbReference>
<name>A0A8T0TN83_PANVG</name>
<evidence type="ECO:0000313" key="1">
    <source>
        <dbReference type="EMBL" id="KAG2611627.1"/>
    </source>
</evidence>